<keyword evidence="3" id="KW-1185">Reference proteome</keyword>
<dbReference type="AlphaFoldDB" id="A0A8B9UH91"/>
<name>A0A8B9UH91_9AVES</name>
<proteinExistence type="predicted"/>
<reference evidence="2" key="2">
    <citation type="submission" date="2025-09" db="UniProtKB">
        <authorList>
            <consortium name="Ensembl"/>
        </authorList>
    </citation>
    <scope>IDENTIFICATION</scope>
</reference>
<accession>A0A8B9UH91</accession>
<dbReference type="Ensembl" id="ENSAZOT00000010204.1">
    <property type="protein sequence ID" value="ENSAZOP00000009555.1"/>
    <property type="gene ID" value="ENSAZOG00000006097.1"/>
</dbReference>
<dbReference type="Proteomes" id="UP000694549">
    <property type="component" value="Unplaced"/>
</dbReference>
<sequence>MPGDPSSARACSEGTNKWAAAPKAGGTQPDGLPAAHPSCRPHKGDLSHRGFPNSSLLTRPEAPWGMALGLSCCPLCSGTCRRDSPAPGVGGSHLNPHGGCC</sequence>
<evidence type="ECO:0000256" key="1">
    <source>
        <dbReference type="SAM" id="MobiDB-lite"/>
    </source>
</evidence>
<protein>
    <submittedName>
        <fullName evidence="2">Uncharacterized protein</fullName>
    </submittedName>
</protein>
<reference evidence="2" key="1">
    <citation type="submission" date="2025-08" db="UniProtKB">
        <authorList>
            <consortium name="Ensembl"/>
        </authorList>
    </citation>
    <scope>IDENTIFICATION</scope>
</reference>
<evidence type="ECO:0000313" key="3">
    <source>
        <dbReference type="Proteomes" id="UP000694549"/>
    </source>
</evidence>
<organism evidence="2 3">
    <name type="scientific">Anas zonorhyncha</name>
    <name type="common">Eastern spot-billed duck</name>
    <dbReference type="NCBI Taxonomy" id="75864"/>
    <lineage>
        <taxon>Eukaryota</taxon>
        <taxon>Metazoa</taxon>
        <taxon>Chordata</taxon>
        <taxon>Craniata</taxon>
        <taxon>Vertebrata</taxon>
        <taxon>Euteleostomi</taxon>
        <taxon>Archelosauria</taxon>
        <taxon>Archosauria</taxon>
        <taxon>Dinosauria</taxon>
        <taxon>Saurischia</taxon>
        <taxon>Theropoda</taxon>
        <taxon>Coelurosauria</taxon>
        <taxon>Aves</taxon>
        <taxon>Neognathae</taxon>
        <taxon>Galloanserae</taxon>
        <taxon>Anseriformes</taxon>
        <taxon>Anatidae</taxon>
        <taxon>Anatinae</taxon>
        <taxon>Anas</taxon>
    </lineage>
</organism>
<evidence type="ECO:0000313" key="2">
    <source>
        <dbReference type="Ensembl" id="ENSAZOP00000009555.1"/>
    </source>
</evidence>
<feature type="region of interest" description="Disordered" evidence="1">
    <location>
        <begin position="1"/>
        <end position="54"/>
    </location>
</feature>